<dbReference type="GeneID" id="90193405"/>
<dbReference type="RefSeq" id="WP_345894001.1">
    <property type="nucleotide sequence ID" value="NZ_AP025698.1"/>
</dbReference>
<accession>A0ABN6PG86</accession>
<dbReference type="Proteomes" id="UP000831817">
    <property type="component" value="Chromosome"/>
</dbReference>
<proteinExistence type="predicted"/>
<name>A0ABN6PG86_9EURY</name>
<evidence type="ECO:0000313" key="2">
    <source>
        <dbReference type="EMBL" id="BDH79914.1"/>
    </source>
</evidence>
<dbReference type="EMBL" id="AP025698">
    <property type="protein sequence ID" value="BDH79914.1"/>
    <property type="molecule type" value="Genomic_DNA"/>
</dbReference>
<organism evidence="2 3">
    <name type="scientific">Methanothermobacter tenebrarum</name>
    <dbReference type="NCBI Taxonomy" id="680118"/>
    <lineage>
        <taxon>Archaea</taxon>
        <taxon>Methanobacteriati</taxon>
        <taxon>Methanobacteriota</taxon>
        <taxon>Methanomada group</taxon>
        <taxon>Methanobacteria</taxon>
        <taxon>Methanobacteriales</taxon>
        <taxon>Methanobacteriaceae</taxon>
        <taxon>Methanothermobacter</taxon>
    </lineage>
</organism>
<keyword evidence="1" id="KW-0812">Transmembrane</keyword>
<keyword evidence="1" id="KW-1133">Transmembrane helix</keyword>
<sequence>MEVLGIPDPWVWSAYISCMLITVVCIAYGLINWNRN</sequence>
<keyword evidence="3" id="KW-1185">Reference proteome</keyword>
<keyword evidence="1" id="KW-0472">Membrane</keyword>
<reference evidence="2 3" key="1">
    <citation type="submission" date="2022-04" db="EMBL/GenBank/DDBJ databases">
        <title>Complete genome of Methanothermobacter tenebrarum strain RMAS.</title>
        <authorList>
            <person name="Nakamura K."/>
            <person name="Oshima K."/>
            <person name="Hattori M."/>
            <person name="Kamagata Y."/>
            <person name="Takamizawa K."/>
        </authorList>
    </citation>
    <scope>NUCLEOTIDE SEQUENCE [LARGE SCALE GENOMIC DNA]</scope>
    <source>
        <strain evidence="2 3">RMAS</strain>
    </source>
</reference>
<feature type="transmembrane region" description="Helical" evidence="1">
    <location>
        <begin position="12"/>
        <end position="31"/>
    </location>
</feature>
<gene>
    <name evidence="2" type="ORF">MTTB_12930</name>
</gene>
<protein>
    <submittedName>
        <fullName evidence="2">Uncharacterized protein</fullName>
    </submittedName>
</protein>
<evidence type="ECO:0000256" key="1">
    <source>
        <dbReference type="SAM" id="Phobius"/>
    </source>
</evidence>
<evidence type="ECO:0000313" key="3">
    <source>
        <dbReference type="Proteomes" id="UP000831817"/>
    </source>
</evidence>
<dbReference type="InterPro" id="IPR054615">
    <property type="entry name" value="Symport_access"/>
</dbReference>
<dbReference type="NCBIfam" id="NF045580">
    <property type="entry name" value="symport_access"/>
    <property type="match status" value="1"/>
</dbReference>